<name>A0ABN3SX18_9ACTN</name>
<dbReference type="PANTHER" id="PTHR30349:SF64">
    <property type="entry name" value="PROPHAGE INTEGRASE INTD-RELATED"/>
    <property type="match status" value="1"/>
</dbReference>
<dbReference type="SUPFAM" id="SSF56349">
    <property type="entry name" value="DNA breaking-rejoining enzymes"/>
    <property type="match status" value="1"/>
</dbReference>
<accession>A0ABN3SX18</accession>
<dbReference type="InterPro" id="IPR002104">
    <property type="entry name" value="Integrase_catalytic"/>
</dbReference>
<comment type="similarity">
    <text evidence="1">Belongs to the 'phage' integrase family.</text>
</comment>
<evidence type="ECO:0000256" key="1">
    <source>
        <dbReference type="ARBA" id="ARBA00008857"/>
    </source>
</evidence>
<dbReference type="InterPro" id="IPR011010">
    <property type="entry name" value="DNA_brk_join_enz"/>
</dbReference>
<keyword evidence="2" id="KW-0238">DNA-binding</keyword>
<evidence type="ECO:0000256" key="4">
    <source>
        <dbReference type="SAM" id="MobiDB-lite"/>
    </source>
</evidence>
<keyword evidence="3" id="KW-0233">DNA recombination</keyword>
<evidence type="ECO:0000256" key="2">
    <source>
        <dbReference type="ARBA" id="ARBA00023125"/>
    </source>
</evidence>
<evidence type="ECO:0000313" key="6">
    <source>
        <dbReference type="EMBL" id="GAA2686365.1"/>
    </source>
</evidence>
<feature type="domain" description="Tyr recombinase" evidence="5">
    <location>
        <begin position="240"/>
        <end position="453"/>
    </location>
</feature>
<feature type="compositionally biased region" description="Basic and acidic residues" evidence="4">
    <location>
        <begin position="318"/>
        <end position="327"/>
    </location>
</feature>
<feature type="compositionally biased region" description="Polar residues" evidence="4">
    <location>
        <begin position="307"/>
        <end position="317"/>
    </location>
</feature>
<organism evidence="6 7">
    <name type="scientific">Nonomuraea recticatena</name>
    <dbReference type="NCBI Taxonomy" id="46178"/>
    <lineage>
        <taxon>Bacteria</taxon>
        <taxon>Bacillati</taxon>
        <taxon>Actinomycetota</taxon>
        <taxon>Actinomycetes</taxon>
        <taxon>Streptosporangiales</taxon>
        <taxon>Streptosporangiaceae</taxon>
        <taxon>Nonomuraea</taxon>
    </lineage>
</organism>
<dbReference type="InterPro" id="IPR013762">
    <property type="entry name" value="Integrase-like_cat_sf"/>
</dbReference>
<dbReference type="Proteomes" id="UP001501666">
    <property type="component" value="Unassembled WGS sequence"/>
</dbReference>
<dbReference type="Gene3D" id="1.10.443.10">
    <property type="entry name" value="Intergrase catalytic core"/>
    <property type="match status" value="1"/>
</dbReference>
<dbReference type="PANTHER" id="PTHR30349">
    <property type="entry name" value="PHAGE INTEGRASE-RELATED"/>
    <property type="match status" value="1"/>
</dbReference>
<comment type="caution">
    <text evidence="6">The sequence shown here is derived from an EMBL/GenBank/DDBJ whole genome shotgun (WGS) entry which is preliminary data.</text>
</comment>
<keyword evidence="7" id="KW-1185">Reference proteome</keyword>
<proteinExistence type="inferred from homology"/>
<reference evidence="6 7" key="1">
    <citation type="journal article" date="2019" name="Int. J. Syst. Evol. Microbiol.">
        <title>The Global Catalogue of Microorganisms (GCM) 10K type strain sequencing project: providing services to taxonomists for standard genome sequencing and annotation.</title>
        <authorList>
            <consortium name="The Broad Institute Genomics Platform"/>
            <consortium name="The Broad Institute Genome Sequencing Center for Infectious Disease"/>
            <person name="Wu L."/>
            <person name="Ma J."/>
        </authorList>
    </citation>
    <scope>NUCLEOTIDE SEQUENCE [LARGE SCALE GENOMIC DNA]</scope>
    <source>
        <strain evidence="6 7">JCM 6835</strain>
    </source>
</reference>
<evidence type="ECO:0000313" key="7">
    <source>
        <dbReference type="Proteomes" id="UP001501666"/>
    </source>
</evidence>
<feature type="region of interest" description="Disordered" evidence="4">
    <location>
        <begin position="307"/>
        <end position="336"/>
    </location>
</feature>
<dbReference type="EMBL" id="BAAATE010000027">
    <property type="protein sequence ID" value="GAA2686365.1"/>
    <property type="molecule type" value="Genomic_DNA"/>
</dbReference>
<evidence type="ECO:0000259" key="5">
    <source>
        <dbReference type="PROSITE" id="PS51898"/>
    </source>
</evidence>
<evidence type="ECO:0000256" key="3">
    <source>
        <dbReference type="ARBA" id="ARBA00023172"/>
    </source>
</evidence>
<dbReference type="InterPro" id="IPR050090">
    <property type="entry name" value="Tyrosine_recombinase_XerCD"/>
</dbReference>
<dbReference type="RefSeq" id="WP_346153081.1">
    <property type="nucleotide sequence ID" value="NZ_BAAATE010000027.1"/>
</dbReference>
<protein>
    <submittedName>
        <fullName evidence="6">Tyrosine-type recombinase/integrase</fullName>
    </submittedName>
</protein>
<dbReference type="InterPro" id="IPR010998">
    <property type="entry name" value="Integrase_recombinase_N"/>
</dbReference>
<dbReference type="Gene3D" id="1.10.150.130">
    <property type="match status" value="1"/>
</dbReference>
<gene>
    <name evidence="6" type="ORF">GCM10010412_073830</name>
</gene>
<sequence>MNTSYKVKFWDIRTNTRNDGKSKKPRVISHTVRWTVGNRERSSTFKTKGLAESFLSELRQAAKNGEAFDEDSGLPVSMVKAKDLRTWYSFAVAYVHAWWPHAAPKSREGMTDTLANITPILSTDAPGRPEDEVIRKALREYAFLPPDRRPVPSPEIAKAIRWIEAASLPLSALNEARHTRAVLEALSLRMDGKPAATSTYRRKRAVFHHVLEYAVELEELSANPLHKVKLRKIKSTGEIDRRSVVNPGQARELLAAVTYVGRSRGQMMMAMFACMYFGGLRPGEASALRKKDCHLPEKGWGLLTLEKTSPETNSRYTDSGESHDERGLKHREQKATRPVPIPPELVKILRQHIKDQGVGEDGRLFRTSTGKPFPGSTVSKVWREARTYAFTPDQVTSPLAGRPYDLRHAAVSLWLNAGVHAPEAAERAGHGVDVLLRVYAKCIDGQRAVANQRILDALAA</sequence>
<dbReference type="PROSITE" id="PS51898">
    <property type="entry name" value="TYR_RECOMBINASE"/>
    <property type="match status" value="1"/>
</dbReference>